<name>A0A540VZJ2_9ACTN</name>
<evidence type="ECO:0000259" key="1">
    <source>
        <dbReference type="PROSITE" id="PS50943"/>
    </source>
</evidence>
<evidence type="ECO:0000313" key="2">
    <source>
        <dbReference type="EMBL" id="TQF02192.1"/>
    </source>
</evidence>
<dbReference type="InterPro" id="IPR043917">
    <property type="entry name" value="DUF5753"/>
</dbReference>
<dbReference type="Pfam" id="PF19054">
    <property type="entry name" value="DUF5753"/>
    <property type="match status" value="1"/>
</dbReference>
<dbReference type="SMART" id="SM00530">
    <property type="entry name" value="HTH_XRE"/>
    <property type="match status" value="1"/>
</dbReference>
<reference evidence="2 3" key="1">
    <citation type="submission" date="2019-06" db="EMBL/GenBank/DDBJ databases">
        <title>Description of Kitasatospora acidophila sp. nov. isolated from pine grove soil, and reclassification of Streptomyces novaecaesareae to Kitasatospora novaeceasareae comb. nov.</title>
        <authorList>
            <person name="Kim M.J."/>
        </authorList>
    </citation>
    <scope>NUCLEOTIDE SEQUENCE [LARGE SCALE GENOMIC DNA]</scope>
    <source>
        <strain evidence="2 3">MMS16-CNU292</strain>
    </source>
</reference>
<sequence length="289" mass="31839">MVTKPQTSRAMANVGRRLKALRMDVRPRLTQAVVGKAIGKSQDLVSLIENGGQLPTDQQLRKMLDLYDVDQATRLDLLAEIRQARETEAVWWTEYVAHLPRNLVRLIELEDSASKFSIATGGLVPWLFQTKQYMQSLDEFGTREVGAERNAAQHAVRVRRREIVTRAHRPVVVDALFSEAAIRALVGGAQVMRGQLEQIVEMATMPNIAVRVIPFSAGAAAASQVNLTILDFPIPADPGVATMDTGTGLAIMDDSKEVRARRRLFDYLQGNALSPADSVDLISAALKEL</sequence>
<protein>
    <submittedName>
        <fullName evidence="2">Helix-turn-helix domain-containing protein</fullName>
    </submittedName>
</protein>
<dbReference type="Proteomes" id="UP000319103">
    <property type="component" value="Unassembled WGS sequence"/>
</dbReference>
<dbReference type="Gene3D" id="1.10.260.40">
    <property type="entry name" value="lambda repressor-like DNA-binding domains"/>
    <property type="match status" value="1"/>
</dbReference>
<evidence type="ECO:0000313" key="3">
    <source>
        <dbReference type="Proteomes" id="UP000319103"/>
    </source>
</evidence>
<feature type="domain" description="HTH cro/C1-type" evidence="1">
    <location>
        <begin position="18"/>
        <end position="74"/>
    </location>
</feature>
<dbReference type="OrthoDB" id="4165085at2"/>
<dbReference type="InterPro" id="IPR001387">
    <property type="entry name" value="Cro/C1-type_HTH"/>
</dbReference>
<dbReference type="SUPFAM" id="SSF47413">
    <property type="entry name" value="lambda repressor-like DNA-binding domains"/>
    <property type="match status" value="1"/>
</dbReference>
<dbReference type="PROSITE" id="PS50943">
    <property type="entry name" value="HTH_CROC1"/>
    <property type="match status" value="1"/>
</dbReference>
<dbReference type="GO" id="GO:0003677">
    <property type="term" value="F:DNA binding"/>
    <property type="evidence" value="ECO:0007669"/>
    <property type="project" value="InterPro"/>
</dbReference>
<dbReference type="InterPro" id="IPR010982">
    <property type="entry name" value="Lambda_DNA-bd_dom_sf"/>
</dbReference>
<dbReference type="EMBL" id="VIGB01000003">
    <property type="protein sequence ID" value="TQF02192.1"/>
    <property type="molecule type" value="Genomic_DNA"/>
</dbReference>
<comment type="caution">
    <text evidence="2">The sequence shown here is derived from an EMBL/GenBank/DDBJ whole genome shotgun (WGS) entry which is preliminary data.</text>
</comment>
<dbReference type="AlphaFoldDB" id="A0A540VZJ2"/>
<keyword evidence="3" id="KW-1185">Reference proteome</keyword>
<proteinExistence type="predicted"/>
<gene>
    <name evidence="2" type="ORF">E6W39_07800</name>
</gene>
<organism evidence="2 3">
    <name type="scientific">Kitasatospora acidiphila</name>
    <dbReference type="NCBI Taxonomy" id="2567942"/>
    <lineage>
        <taxon>Bacteria</taxon>
        <taxon>Bacillati</taxon>
        <taxon>Actinomycetota</taxon>
        <taxon>Actinomycetes</taxon>
        <taxon>Kitasatosporales</taxon>
        <taxon>Streptomycetaceae</taxon>
        <taxon>Kitasatospora</taxon>
    </lineage>
</organism>
<accession>A0A540VZJ2</accession>
<dbReference type="Pfam" id="PF13560">
    <property type="entry name" value="HTH_31"/>
    <property type="match status" value="1"/>
</dbReference>
<dbReference type="CDD" id="cd00093">
    <property type="entry name" value="HTH_XRE"/>
    <property type="match status" value="1"/>
</dbReference>